<reference evidence="11" key="1">
    <citation type="journal article" date="2023" name="Arch. Microbiol.">
        <title>Desulfoferula mesophilus gen. nov. sp. nov., a mesophilic sulfate-reducing bacterium isolated from a brackish lake sediment.</title>
        <authorList>
            <person name="Watanabe T."/>
            <person name="Yabe T."/>
            <person name="Tsuji J.M."/>
            <person name="Fukui M."/>
        </authorList>
    </citation>
    <scope>NUCLEOTIDE SEQUENCE [LARGE SCALE GENOMIC DNA]</scope>
    <source>
        <strain evidence="11">12FAK</strain>
    </source>
</reference>
<dbReference type="GO" id="GO:0046872">
    <property type="term" value="F:metal ion binding"/>
    <property type="evidence" value="ECO:0007669"/>
    <property type="project" value="UniProtKB-KW"/>
</dbReference>
<dbReference type="Proteomes" id="UP001366166">
    <property type="component" value="Chromosome"/>
</dbReference>
<feature type="domain" description="4Fe-4S ferredoxin-type" evidence="8">
    <location>
        <begin position="185"/>
        <end position="204"/>
    </location>
</feature>
<evidence type="ECO:0000256" key="1">
    <source>
        <dbReference type="ARBA" id="ARBA00022485"/>
    </source>
</evidence>
<evidence type="ECO:0000259" key="7">
    <source>
        <dbReference type="PROSITE" id="PS51085"/>
    </source>
</evidence>
<keyword evidence="4" id="KW-0408">Iron</keyword>
<dbReference type="KEGG" id="dmp:FAK_34150"/>
<feature type="domain" description="4Fe-4S ferredoxin-type" evidence="8">
    <location>
        <begin position="228"/>
        <end position="256"/>
    </location>
</feature>
<dbReference type="SUPFAM" id="SSF54862">
    <property type="entry name" value="4Fe-4S ferredoxins"/>
    <property type="match status" value="1"/>
</dbReference>
<dbReference type="PROSITE" id="PS51085">
    <property type="entry name" value="2FE2S_FER_2"/>
    <property type="match status" value="1"/>
</dbReference>
<dbReference type="InterPro" id="IPR001041">
    <property type="entry name" value="2Fe-2S_ferredoxin-type"/>
</dbReference>
<dbReference type="Pfam" id="PF07992">
    <property type="entry name" value="Pyr_redox_2"/>
    <property type="match status" value="1"/>
</dbReference>
<feature type="domain" description="2Fe-2S ferredoxin-type" evidence="7">
    <location>
        <begin position="2"/>
        <end position="104"/>
    </location>
</feature>
<sequence>MSPINISIDGQPVEAQKNDTILEAARRAGIYIPTICNHPDLPPGKGKKPAPAVWQGGVKIENAQEDELGGCGLCVVELAGTAEPQPACSTPVAEGMVITTSSEALNKLRKQKLIPILARHPHACLACAQAAGCSRTQCSSNVAEAERCCEQFGNCELQKVVNYLGIHQDTPRWIPGGRPKLLDDPLYKRDYNLCIGCTRCVRACEDLRGVGALGFVFDENGQVQVGTLAQGLAESGCRFCTACVEVCPTGAILDHKLPSGDKSKALVPCRSACPAEIDVPEYLRLIAAGRPEQALAVIRQRVPLPGVLGRVCVHPCEDNCRRGSLNEPISICLLKRYAADQGSGAWKARLERLPATGKKVAVVGAGPAGLSAAFFLARKGHAVTMLEAEERPGGMLRYGIPAYRLPREVLESEIGDIAALGVEINTGVKVESLEELTAQGYDALFLSMGAQLPRRLNIEGAEQPSVLWGLDFLKAIRRGQDPQVGPKVVVVGGGNVAIDVALSALRQGAREVDLVCLEKREEMPAHPWEVAQAEEEGVRVRNAWGPLRVAPDGAVAFRRCTAVLDRQGRFNPSYDDAEVMELPADQVIMAIGQATDLGLLGAGGGVGVARGLIAADPDTLATDVAGVFAGGDAVVMPGAVIHAIAAGRRAARSMDEYLGGDGDIDFSLTRPEPLSPRLGRVEGFALQQRVAPAWLSPERRSRGYEETCQGFNSGQAEAEAGRCLQCQLRLMISRVPGPPEHLLPLNQEAVDGVPESEGVFILFDPEKNILVIQGAMNLREGLNERLEGGSSAAYFEYEPDPMYSKAESERIQAYLQRHGSMPPGDGSGGGDDLDDLF</sequence>
<dbReference type="PRINTS" id="PR00368">
    <property type="entry name" value="FADPNR"/>
</dbReference>
<dbReference type="Pfam" id="PF13510">
    <property type="entry name" value="Fer2_4"/>
    <property type="match status" value="2"/>
</dbReference>
<dbReference type="Pfam" id="PF22117">
    <property type="entry name" value="Fer4_Nqo3"/>
    <property type="match status" value="1"/>
</dbReference>
<dbReference type="CDD" id="cd00207">
    <property type="entry name" value="fer2"/>
    <property type="match status" value="1"/>
</dbReference>
<dbReference type="PROSITE" id="PS00198">
    <property type="entry name" value="4FE4S_FER_1"/>
    <property type="match status" value="1"/>
</dbReference>
<dbReference type="PROSITE" id="PS51379">
    <property type="entry name" value="4FE4S_FER_2"/>
    <property type="match status" value="2"/>
</dbReference>
<keyword evidence="3" id="KW-0677">Repeat</keyword>
<dbReference type="InterPro" id="IPR017896">
    <property type="entry name" value="4Fe4S_Fe-S-bd"/>
</dbReference>
<dbReference type="GO" id="GO:0051539">
    <property type="term" value="F:4 iron, 4 sulfur cluster binding"/>
    <property type="evidence" value="ECO:0007669"/>
    <property type="project" value="UniProtKB-KW"/>
</dbReference>
<evidence type="ECO:0000313" key="11">
    <source>
        <dbReference type="Proteomes" id="UP001366166"/>
    </source>
</evidence>
<dbReference type="PANTHER" id="PTHR42783:SF3">
    <property type="entry name" value="GLUTAMATE SYNTHASE [NADPH] SMALL CHAIN-RELATED"/>
    <property type="match status" value="1"/>
</dbReference>
<dbReference type="PRINTS" id="PR00469">
    <property type="entry name" value="PNDRDTASEII"/>
</dbReference>
<name>A0AAU9EMK9_9BACT</name>
<dbReference type="InterPro" id="IPR036010">
    <property type="entry name" value="2Fe-2S_ferredoxin-like_sf"/>
</dbReference>
<feature type="domain" description="4Fe-4S His(Cys)3-ligated-type" evidence="9">
    <location>
        <begin position="104"/>
        <end position="165"/>
    </location>
</feature>
<evidence type="ECO:0000256" key="6">
    <source>
        <dbReference type="SAM" id="MobiDB-lite"/>
    </source>
</evidence>
<dbReference type="Gene3D" id="1.10.1060.10">
    <property type="entry name" value="Alpha-helical ferredoxin"/>
    <property type="match status" value="1"/>
</dbReference>
<dbReference type="RefSeq" id="WP_338602047.1">
    <property type="nucleotide sequence ID" value="NZ_AP028679.1"/>
</dbReference>
<dbReference type="GO" id="GO:0016491">
    <property type="term" value="F:oxidoreductase activity"/>
    <property type="evidence" value="ECO:0007669"/>
    <property type="project" value="InterPro"/>
</dbReference>
<evidence type="ECO:0000256" key="4">
    <source>
        <dbReference type="ARBA" id="ARBA00023004"/>
    </source>
</evidence>
<dbReference type="FunFam" id="3.30.70.20:FF:000035">
    <property type="entry name" value="Iron hydrogenase 1"/>
    <property type="match status" value="1"/>
</dbReference>
<dbReference type="InterPro" id="IPR023753">
    <property type="entry name" value="FAD/NAD-binding_dom"/>
</dbReference>
<gene>
    <name evidence="10" type="ORF">FAK_34150</name>
</gene>
<evidence type="ECO:0000259" key="8">
    <source>
        <dbReference type="PROSITE" id="PS51379"/>
    </source>
</evidence>
<dbReference type="SUPFAM" id="SSF46548">
    <property type="entry name" value="alpha-helical ferredoxin"/>
    <property type="match status" value="1"/>
</dbReference>
<dbReference type="InterPro" id="IPR028261">
    <property type="entry name" value="DPD_II"/>
</dbReference>
<protein>
    <submittedName>
        <fullName evidence="10">Uncharacterized protein</fullName>
    </submittedName>
</protein>
<keyword evidence="2" id="KW-0479">Metal-binding</keyword>
<dbReference type="Gene3D" id="3.30.70.20">
    <property type="match status" value="1"/>
</dbReference>
<feature type="region of interest" description="Disordered" evidence="6">
    <location>
        <begin position="813"/>
        <end position="837"/>
    </location>
</feature>
<dbReference type="PANTHER" id="PTHR42783">
    <property type="entry name" value="GLUTAMATE SYNTHASE [NADPH] SMALL CHAIN"/>
    <property type="match status" value="1"/>
</dbReference>
<evidence type="ECO:0000313" key="10">
    <source>
        <dbReference type="EMBL" id="BEQ16349.1"/>
    </source>
</evidence>
<dbReference type="InterPro" id="IPR054351">
    <property type="entry name" value="NADH_UbQ_OxRdtase_ferredoxin"/>
</dbReference>
<dbReference type="Gene3D" id="3.50.50.60">
    <property type="entry name" value="FAD/NAD(P)-binding domain"/>
    <property type="match status" value="2"/>
</dbReference>
<dbReference type="Gene3D" id="3.10.20.740">
    <property type="match status" value="1"/>
</dbReference>
<proteinExistence type="predicted"/>
<evidence type="ECO:0000256" key="2">
    <source>
        <dbReference type="ARBA" id="ARBA00022723"/>
    </source>
</evidence>
<organism evidence="10 11">
    <name type="scientific">Desulfoferula mesophila</name>
    <dbReference type="NCBI Taxonomy" id="3058419"/>
    <lineage>
        <taxon>Bacteria</taxon>
        <taxon>Pseudomonadati</taxon>
        <taxon>Thermodesulfobacteriota</taxon>
        <taxon>Desulfarculia</taxon>
        <taxon>Desulfarculales</taxon>
        <taxon>Desulfarculaceae</taxon>
        <taxon>Desulfoferula</taxon>
    </lineage>
</organism>
<dbReference type="EMBL" id="AP028679">
    <property type="protein sequence ID" value="BEQ16349.1"/>
    <property type="molecule type" value="Genomic_DNA"/>
</dbReference>
<keyword evidence="1" id="KW-0004">4Fe-4S</keyword>
<evidence type="ECO:0000259" key="9">
    <source>
        <dbReference type="PROSITE" id="PS51839"/>
    </source>
</evidence>
<keyword evidence="11" id="KW-1185">Reference proteome</keyword>
<dbReference type="InterPro" id="IPR036188">
    <property type="entry name" value="FAD/NAD-bd_sf"/>
</dbReference>
<accession>A0AAU9EMK9</accession>
<evidence type="ECO:0000256" key="3">
    <source>
        <dbReference type="ARBA" id="ARBA00022737"/>
    </source>
</evidence>
<dbReference type="SUPFAM" id="SSF54292">
    <property type="entry name" value="2Fe-2S ferredoxin-like"/>
    <property type="match status" value="1"/>
</dbReference>
<dbReference type="InterPro" id="IPR019574">
    <property type="entry name" value="NADH_UbQ_OxRdtase_Gsu_4Fe4S-bd"/>
</dbReference>
<dbReference type="InterPro" id="IPR009051">
    <property type="entry name" value="Helical_ferredxn"/>
</dbReference>
<dbReference type="AlphaFoldDB" id="A0AAU9EMK9"/>
<evidence type="ECO:0000256" key="5">
    <source>
        <dbReference type="ARBA" id="ARBA00023014"/>
    </source>
</evidence>
<dbReference type="InterPro" id="IPR017900">
    <property type="entry name" value="4Fe4S_Fe_S_CS"/>
</dbReference>
<keyword evidence="5" id="KW-0411">Iron-sulfur</keyword>
<dbReference type="SUPFAM" id="SSF51971">
    <property type="entry name" value="Nucleotide-binding domain"/>
    <property type="match status" value="1"/>
</dbReference>
<dbReference type="Pfam" id="PF14691">
    <property type="entry name" value="Fer4_20"/>
    <property type="match status" value="1"/>
</dbReference>
<dbReference type="PROSITE" id="PS51839">
    <property type="entry name" value="4FE4S_HC3"/>
    <property type="match status" value="1"/>
</dbReference>